<evidence type="ECO:0000256" key="11">
    <source>
        <dbReference type="SAM" id="MobiDB-lite"/>
    </source>
</evidence>
<dbReference type="InterPro" id="IPR048254">
    <property type="entry name" value="CDP_ALCOHOL_P_TRANSF_CS"/>
</dbReference>
<feature type="region of interest" description="Disordered" evidence="11">
    <location>
        <begin position="47"/>
        <end position="73"/>
    </location>
</feature>
<gene>
    <name evidence="12" type="ORF">BXZ70DRAFT_675122</name>
</gene>
<evidence type="ECO:0000256" key="8">
    <source>
        <dbReference type="ARBA" id="ARBA00023209"/>
    </source>
</evidence>
<dbReference type="GO" id="GO:0043337">
    <property type="term" value="F:cardiolipin synthase (CMP-forming)"/>
    <property type="evidence" value="ECO:0007669"/>
    <property type="project" value="TreeGrafter"/>
</dbReference>
<dbReference type="Gene3D" id="1.20.120.1760">
    <property type="match status" value="1"/>
</dbReference>
<keyword evidence="9" id="KW-1208">Phospholipid metabolism</keyword>
<reference evidence="12" key="1">
    <citation type="journal article" date="2021" name="New Phytol.">
        <title>Evolutionary innovations through gain and loss of genes in the ectomycorrhizal Boletales.</title>
        <authorList>
            <person name="Wu G."/>
            <person name="Miyauchi S."/>
            <person name="Morin E."/>
            <person name="Kuo A."/>
            <person name="Drula E."/>
            <person name="Varga T."/>
            <person name="Kohler A."/>
            <person name="Feng B."/>
            <person name="Cao Y."/>
            <person name="Lipzen A."/>
            <person name="Daum C."/>
            <person name="Hundley H."/>
            <person name="Pangilinan J."/>
            <person name="Johnson J."/>
            <person name="Barry K."/>
            <person name="LaButti K."/>
            <person name="Ng V."/>
            <person name="Ahrendt S."/>
            <person name="Min B."/>
            <person name="Choi I.G."/>
            <person name="Park H."/>
            <person name="Plett J.M."/>
            <person name="Magnuson J."/>
            <person name="Spatafora J.W."/>
            <person name="Nagy L.G."/>
            <person name="Henrissat B."/>
            <person name="Grigoriev I.V."/>
            <person name="Yang Z.L."/>
            <person name="Xu J."/>
            <person name="Martin F.M."/>
        </authorList>
    </citation>
    <scope>NUCLEOTIDE SEQUENCE</scope>
    <source>
        <strain evidence="12">KKN 215</strain>
    </source>
</reference>
<feature type="compositionally biased region" description="Pro residues" evidence="11">
    <location>
        <begin position="59"/>
        <end position="68"/>
    </location>
</feature>
<evidence type="ECO:0000256" key="7">
    <source>
        <dbReference type="ARBA" id="ARBA00023136"/>
    </source>
</evidence>
<dbReference type="OrthoDB" id="10020554at2759"/>
<evidence type="ECO:0000256" key="2">
    <source>
        <dbReference type="ARBA" id="ARBA00022516"/>
    </source>
</evidence>
<comment type="similarity">
    <text evidence="10">Belongs to the CDP-alcohol phosphatidyltransferase class-I family.</text>
</comment>
<dbReference type="PANTHER" id="PTHR14269">
    <property type="entry name" value="CDP-DIACYLGLYCEROL--GLYCEROL-3-PHOSPHATE 3-PHOSPHATIDYLTRANSFERASE-RELATED"/>
    <property type="match status" value="1"/>
</dbReference>
<comment type="caution">
    <text evidence="12">The sequence shown here is derived from an EMBL/GenBank/DDBJ whole genome shotgun (WGS) entry which is preliminary data.</text>
</comment>
<dbReference type="AlphaFoldDB" id="A0A8K0UV71"/>
<dbReference type="InterPro" id="IPR000462">
    <property type="entry name" value="CDP-OH_P_trans"/>
</dbReference>
<dbReference type="InterPro" id="IPR043130">
    <property type="entry name" value="CDP-OH_PTrfase_TM_dom"/>
</dbReference>
<accession>A0A8K0UV71</accession>
<keyword evidence="8" id="KW-0594">Phospholipid biosynthesis</keyword>
<keyword evidence="6" id="KW-0443">Lipid metabolism</keyword>
<organism evidence="12 13">
    <name type="scientific">Cristinia sonorae</name>
    <dbReference type="NCBI Taxonomy" id="1940300"/>
    <lineage>
        <taxon>Eukaryota</taxon>
        <taxon>Fungi</taxon>
        <taxon>Dikarya</taxon>
        <taxon>Basidiomycota</taxon>
        <taxon>Agaricomycotina</taxon>
        <taxon>Agaricomycetes</taxon>
        <taxon>Agaricomycetidae</taxon>
        <taxon>Agaricales</taxon>
        <taxon>Pleurotineae</taxon>
        <taxon>Stephanosporaceae</taxon>
        <taxon>Cristinia</taxon>
    </lineage>
</organism>
<protein>
    <submittedName>
        <fullName evidence="12">Phosphatidyl synthase</fullName>
    </submittedName>
</protein>
<evidence type="ECO:0000256" key="1">
    <source>
        <dbReference type="ARBA" id="ARBA00004141"/>
    </source>
</evidence>
<dbReference type="FunFam" id="1.20.120.1760:FF:000017">
    <property type="entry name" value="Phosphatidyl synthase"/>
    <property type="match status" value="1"/>
</dbReference>
<name>A0A8K0UV71_9AGAR</name>
<comment type="subcellular location">
    <subcellularLocation>
        <location evidence="1">Membrane</location>
        <topology evidence="1">Multi-pass membrane protein</topology>
    </subcellularLocation>
</comment>
<keyword evidence="4" id="KW-0812">Transmembrane</keyword>
<keyword evidence="13" id="KW-1185">Reference proteome</keyword>
<dbReference type="Pfam" id="PF01066">
    <property type="entry name" value="CDP-OH_P_transf"/>
    <property type="match status" value="1"/>
</dbReference>
<evidence type="ECO:0000256" key="3">
    <source>
        <dbReference type="ARBA" id="ARBA00022679"/>
    </source>
</evidence>
<dbReference type="PROSITE" id="PS00379">
    <property type="entry name" value="CDP_ALCOHOL_P_TRANSF"/>
    <property type="match status" value="1"/>
</dbReference>
<dbReference type="EMBL" id="JAEVFJ010000006">
    <property type="protein sequence ID" value="KAH8103955.1"/>
    <property type="molecule type" value="Genomic_DNA"/>
</dbReference>
<evidence type="ECO:0000256" key="9">
    <source>
        <dbReference type="ARBA" id="ARBA00023264"/>
    </source>
</evidence>
<keyword evidence="2" id="KW-0444">Lipid biosynthesis</keyword>
<dbReference type="Proteomes" id="UP000813824">
    <property type="component" value="Unassembled WGS sequence"/>
</dbReference>
<evidence type="ECO:0000313" key="13">
    <source>
        <dbReference type="Proteomes" id="UP000813824"/>
    </source>
</evidence>
<evidence type="ECO:0000313" key="12">
    <source>
        <dbReference type="EMBL" id="KAH8103955.1"/>
    </source>
</evidence>
<evidence type="ECO:0000256" key="10">
    <source>
        <dbReference type="RuleBase" id="RU003750"/>
    </source>
</evidence>
<evidence type="ECO:0000256" key="4">
    <source>
        <dbReference type="ARBA" id="ARBA00022692"/>
    </source>
</evidence>
<sequence length="282" mass="31223">MFIQLSRLCSRPLVSRHLVTRSTYFVGIGPRCSQLQWRTHLVARPYSSQQQSHHNTSPPTQPQPPANPPTSEKKTLKTIRENIYTLPNLLTVSRILACPVLGWSIVEGNFVMATSLLVYAGLTDLADGFLARRYKMQSVLGTILDPAADKTLMTTLTITLAMKDMLPLPLAAIILGRDVLLSLAAFYIRYTSLPHPKTFSRYWDFSIPSAEVRPTQISKVNTALQLLLMGVTTISPLLPFEMGTSLLGLQWIVGATTVWSGASYVFSKNAVRVISQKKPPSP</sequence>
<keyword evidence="7" id="KW-0472">Membrane</keyword>
<dbReference type="PANTHER" id="PTHR14269:SF60">
    <property type="entry name" value="CARDIOLIPIN SYNTHASE (CMP-FORMING)"/>
    <property type="match status" value="1"/>
</dbReference>
<dbReference type="GO" id="GO:0005739">
    <property type="term" value="C:mitochondrion"/>
    <property type="evidence" value="ECO:0007669"/>
    <property type="project" value="TreeGrafter"/>
</dbReference>
<keyword evidence="5" id="KW-1133">Transmembrane helix</keyword>
<dbReference type="InterPro" id="IPR050324">
    <property type="entry name" value="CDP-alcohol_PTase-I"/>
</dbReference>
<dbReference type="GO" id="GO:0016020">
    <property type="term" value="C:membrane"/>
    <property type="evidence" value="ECO:0007669"/>
    <property type="project" value="UniProtKB-SubCell"/>
</dbReference>
<evidence type="ECO:0000256" key="5">
    <source>
        <dbReference type="ARBA" id="ARBA00022989"/>
    </source>
</evidence>
<evidence type="ECO:0000256" key="6">
    <source>
        <dbReference type="ARBA" id="ARBA00023098"/>
    </source>
</evidence>
<dbReference type="GO" id="GO:0032049">
    <property type="term" value="P:cardiolipin biosynthetic process"/>
    <property type="evidence" value="ECO:0007669"/>
    <property type="project" value="TreeGrafter"/>
</dbReference>
<keyword evidence="3 10" id="KW-0808">Transferase</keyword>
<proteinExistence type="inferred from homology"/>